<name>A0A8J4Y9Y4_CHIOP</name>
<dbReference type="GO" id="GO:0047349">
    <property type="term" value="F:D-ribitol-5-phosphate cytidylyltransferase activity"/>
    <property type="evidence" value="ECO:0007669"/>
    <property type="project" value="TreeGrafter"/>
</dbReference>
<dbReference type="PANTHER" id="PTHR43015:SF1">
    <property type="entry name" value="D-RIBITOL-5-PHOSPHATE CYTIDYLYLTRANSFERASE"/>
    <property type="match status" value="1"/>
</dbReference>
<reference evidence="1" key="1">
    <citation type="submission" date="2020-07" db="EMBL/GenBank/DDBJ databases">
        <title>The High-quality genome of the commercially important snow crab, Chionoecetes opilio.</title>
        <authorList>
            <person name="Jeong J.-H."/>
            <person name="Ryu S."/>
        </authorList>
    </citation>
    <scope>NUCLEOTIDE SEQUENCE</scope>
    <source>
        <strain evidence="1">MADBK_172401_WGS</strain>
        <tissue evidence="1">Digestive gland</tissue>
    </source>
</reference>
<sequence>MVLCSNEEIDHGTECLLLALRHSGVKAKLVSGTPHLWKVTEEKDLEVARTLLPRITRNTSLVCQALASSQPCHTAGDSYTRNPFSDSLTCNKECLRVFALLDDTLRRTCKELHFSPRYNTPVPSPTSLVAITSIITTDTLPQHLRSAAAEISKTARPVIIIINQQDHSSNVTSLSLVSLQQDVREAFSDHLGPVTVILRSPSRVPEMVKEGECAPEVHGHTSDLDHPPPDTDQLPSLLASLLDQTSRCFHGLVLVL</sequence>
<evidence type="ECO:0000313" key="1">
    <source>
        <dbReference type="EMBL" id="KAG0717545.1"/>
    </source>
</evidence>
<organism evidence="1 2">
    <name type="scientific">Chionoecetes opilio</name>
    <name type="common">Atlantic snow crab</name>
    <name type="synonym">Cancer opilio</name>
    <dbReference type="NCBI Taxonomy" id="41210"/>
    <lineage>
        <taxon>Eukaryota</taxon>
        <taxon>Metazoa</taxon>
        <taxon>Ecdysozoa</taxon>
        <taxon>Arthropoda</taxon>
        <taxon>Crustacea</taxon>
        <taxon>Multicrustacea</taxon>
        <taxon>Malacostraca</taxon>
        <taxon>Eumalacostraca</taxon>
        <taxon>Eucarida</taxon>
        <taxon>Decapoda</taxon>
        <taxon>Pleocyemata</taxon>
        <taxon>Brachyura</taxon>
        <taxon>Eubrachyura</taxon>
        <taxon>Majoidea</taxon>
        <taxon>Majidae</taxon>
        <taxon>Chionoecetes</taxon>
    </lineage>
</organism>
<dbReference type="GO" id="GO:0035269">
    <property type="term" value="P:protein O-linked glycosylation via mannose"/>
    <property type="evidence" value="ECO:0007669"/>
    <property type="project" value="TreeGrafter"/>
</dbReference>
<protein>
    <submittedName>
        <fullName evidence="1">D-ribitol-5-phosphate cytidylyltransferase</fullName>
    </submittedName>
</protein>
<dbReference type="PANTHER" id="PTHR43015">
    <property type="entry name" value="D-RIBITOL-5-PHOSPHATE CYTIDYLYLTRANSFERASE"/>
    <property type="match status" value="1"/>
</dbReference>
<keyword evidence="1" id="KW-0548">Nucleotidyltransferase</keyword>
<comment type="caution">
    <text evidence="1">The sequence shown here is derived from an EMBL/GenBank/DDBJ whole genome shotgun (WGS) entry which is preliminary data.</text>
</comment>
<dbReference type="AlphaFoldDB" id="A0A8J4Y9Y4"/>
<dbReference type="GO" id="GO:0005829">
    <property type="term" value="C:cytosol"/>
    <property type="evidence" value="ECO:0007669"/>
    <property type="project" value="TreeGrafter"/>
</dbReference>
<evidence type="ECO:0000313" key="2">
    <source>
        <dbReference type="Proteomes" id="UP000770661"/>
    </source>
</evidence>
<dbReference type="OrthoDB" id="414267at2759"/>
<keyword evidence="2" id="KW-1185">Reference proteome</keyword>
<gene>
    <name evidence="1" type="primary">ISPD</name>
    <name evidence="1" type="ORF">GWK47_054187</name>
</gene>
<accession>A0A8J4Y9Y4</accession>
<dbReference type="EMBL" id="JACEEZ010017420">
    <property type="protein sequence ID" value="KAG0717545.1"/>
    <property type="molecule type" value="Genomic_DNA"/>
</dbReference>
<dbReference type="Proteomes" id="UP000770661">
    <property type="component" value="Unassembled WGS sequence"/>
</dbReference>
<proteinExistence type="predicted"/>
<keyword evidence="1" id="KW-0808">Transferase</keyword>